<dbReference type="HOGENOM" id="CLU_1627271_0_0_1"/>
<evidence type="ECO:0000313" key="2">
    <source>
        <dbReference type="Proteomes" id="UP000053424"/>
    </source>
</evidence>
<accession>A0A0C3BTT5</accession>
<keyword evidence="2" id="KW-1185">Reference proteome</keyword>
<reference evidence="1 2" key="1">
    <citation type="submission" date="2014-04" db="EMBL/GenBank/DDBJ databases">
        <authorList>
            <consortium name="DOE Joint Genome Institute"/>
            <person name="Kuo A."/>
            <person name="Gay G."/>
            <person name="Dore J."/>
            <person name="Kohler A."/>
            <person name="Nagy L.G."/>
            <person name="Floudas D."/>
            <person name="Copeland A."/>
            <person name="Barry K.W."/>
            <person name="Cichocki N."/>
            <person name="Veneault-Fourrey C."/>
            <person name="LaButti K."/>
            <person name="Lindquist E.A."/>
            <person name="Lipzen A."/>
            <person name="Lundell T."/>
            <person name="Morin E."/>
            <person name="Murat C."/>
            <person name="Sun H."/>
            <person name="Tunlid A."/>
            <person name="Henrissat B."/>
            <person name="Grigoriev I.V."/>
            <person name="Hibbett D.S."/>
            <person name="Martin F."/>
            <person name="Nordberg H.P."/>
            <person name="Cantor M.N."/>
            <person name="Hua S.X."/>
        </authorList>
    </citation>
    <scope>NUCLEOTIDE SEQUENCE [LARGE SCALE GENOMIC DNA]</scope>
    <source>
        <strain evidence="2">h7</strain>
    </source>
</reference>
<protein>
    <submittedName>
        <fullName evidence="1">Uncharacterized protein</fullName>
    </submittedName>
</protein>
<gene>
    <name evidence="1" type="ORF">M413DRAFT_348182</name>
</gene>
<dbReference type="AlphaFoldDB" id="A0A0C3BTT5"/>
<reference evidence="2" key="2">
    <citation type="submission" date="2015-01" db="EMBL/GenBank/DDBJ databases">
        <title>Evolutionary Origins and Diversification of the Mycorrhizal Mutualists.</title>
        <authorList>
            <consortium name="DOE Joint Genome Institute"/>
            <consortium name="Mycorrhizal Genomics Consortium"/>
            <person name="Kohler A."/>
            <person name="Kuo A."/>
            <person name="Nagy L.G."/>
            <person name="Floudas D."/>
            <person name="Copeland A."/>
            <person name="Barry K.W."/>
            <person name="Cichocki N."/>
            <person name="Veneault-Fourrey C."/>
            <person name="LaButti K."/>
            <person name="Lindquist E.A."/>
            <person name="Lipzen A."/>
            <person name="Lundell T."/>
            <person name="Morin E."/>
            <person name="Murat C."/>
            <person name="Riley R."/>
            <person name="Ohm R."/>
            <person name="Sun H."/>
            <person name="Tunlid A."/>
            <person name="Henrissat B."/>
            <person name="Grigoriev I.V."/>
            <person name="Hibbett D.S."/>
            <person name="Martin F."/>
        </authorList>
    </citation>
    <scope>NUCLEOTIDE SEQUENCE [LARGE SCALE GENOMIC DNA]</scope>
    <source>
        <strain evidence="2">h7</strain>
    </source>
</reference>
<evidence type="ECO:0000313" key="1">
    <source>
        <dbReference type="EMBL" id="KIM35499.1"/>
    </source>
</evidence>
<sequence>MIDCYLLFALQPDVTRRHDNMRCHSNRRSTSRDSTFDYAHTHHAVNWLDCTQRHDRLLSAPQCFILMPNPRVYSFLSLPLHTVIGIQTGGSLDINAIEHILDSLRPFTAFQPGILSTSNHDSLIFCRKASREALYSQGPDTHTLLLNFPRTTHLCPFLDGQRF</sequence>
<dbReference type="EMBL" id="KN831819">
    <property type="protein sequence ID" value="KIM35499.1"/>
    <property type="molecule type" value="Genomic_DNA"/>
</dbReference>
<dbReference type="Proteomes" id="UP000053424">
    <property type="component" value="Unassembled WGS sequence"/>
</dbReference>
<proteinExistence type="predicted"/>
<organism evidence="1 2">
    <name type="scientific">Hebeloma cylindrosporum</name>
    <dbReference type="NCBI Taxonomy" id="76867"/>
    <lineage>
        <taxon>Eukaryota</taxon>
        <taxon>Fungi</taxon>
        <taxon>Dikarya</taxon>
        <taxon>Basidiomycota</taxon>
        <taxon>Agaricomycotina</taxon>
        <taxon>Agaricomycetes</taxon>
        <taxon>Agaricomycetidae</taxon>
        <taxon>Agaricales</taxon>
        <taxon>Agaricineae</taxon>
        <taxon>Hymenogastraceae</taxon>
        <taxon>Hebeloma</taxon>
    </lineage>
</organism>
<name>A0A0C3BTT5_HEBCY</name>